<evidence type="ECO:0000256" key="3">
    <source>
        <dbReference type="ARBA" id="ARBA00023002"/>
    </source>
</evidence>
<dbReference type="EMBL" id="LWMS01000001">
    <property type="protein sequence ID" value="PWL09035.1"/>
    <property type="molecule type" value="Genomic_DNA"/>
</dbReference>
<dbReference type="Gene3D" id="3.50.50.60">
    <property type="entry name" value="FAD/NAD(P)-binding domain"/>
    <property type="match status" value="2"/>
</dbReference>
<dbReference type="SUPFAM" id="SSF51905">
    <property type="entry name" value="FAD/NAD(P)-binding domain"/>
    <property type="match status" value="1"/>
</dbReference>
<dbReference type="Proteomes" id="UP000217528">
    <property type="component" value="Unassembled WGS sequence"/>
</dbReference>
<dbReference type="InterPro" id="IPR050097">
    <property type="entry name" value="Ferredoxin-NADP_redctase_2"/>
</dbReference>
<organism evidence="7 9">
    <name type="scientific">Methanosphaera cuniculi</name>
    <dbReference type="NCBI Taxonomy" id="1077256"/>
    <lineage>
        <taxon>Archaea</taxon>
        <taxon>Methanobacteriati</taxon>
        <taxon>Methanobacteriota</taxon>
        <taxon>Methanomada group</taxon>
        <taxon>Methanobacteria</taxon>
        <taxon>Methanobacteriales</taxon>
        <taxon>Methanobacteriaceae</taxon>
        <taxon>Methanosphaera</taxon>
    </lineage>
</organism>
<dbReference type="InterPro" id="IPR036188">
    <property type="entry name" value="FAD/NAD-bd_sf"/>
</dbReference>
<reference evidence="7 9" key="2">
    <citation type="journal article" date="2017" name="BMC Genomics">
        <title>Genomic analysis of methanogenic archaea reveals a shift towards energy conservation.</title>
        <authorList>
            <person name="Gilmore S.P."/>
            <person name="Henske J.K."/>
            <person name="Sexton J.A."/>
            <person name="Solomon K.V."/>
            <person name="Seppala S."/>
            <person name="Yoo J.I."/>
            <person name="Huyett L.M."/>
            <person name="Pressman A."/>
            <person name="Cogan J.Z."/>
            <person name="Kivenson V."/>
            <person name="Peng X."/>
            <person name="Tan Y."/>
            <person name="Valentine D.L."/>
            <person name="O'Malley M.A."/>
        </authorList>
    </citation>
    <scope>NUCLEOTIDE SEQUENCE [LARGE SCALE GENOMIC DNA]</scope>
    <source>
        <strain evidence="7 9">1R-7</strain>
    </source>
</reference>
<dbReference type="EMBL" id="LMVN01000021">
    <property type="protein sequence ID" value="PAV07108.1"/>
    <property type="molecule type" value="Genomic_DNA"/>
</dbReference>
<dbReference type="InterPro" id="IPR008255">
    <property type="entry name" value="Pyr_nucl-diS_OxRdtase_2_AS"/>
</dbReference>
<keyword evidence="5" id="KW-0676">Redox-active center</keyword>
<protein>
    <submittedName>
        <fullName evidence="7">Thioredoxin reductase</fullName>
        <ecNumber evidence="8">1.8.1.9</ecNumber>
    </submittedName>
</protein>
<gene>
    <name evidence="8" type="primary">trxB</name>
    <name evidence="7" type="ORF">ASJ82_05345</name>
    <name evidence="8" type="ORF">MSCUN_00030</name>
</gene>
<name>A0A2A2HCN9_9EURY</name>
<evidence type="ECO:0000313" key="7">
    <source>
        <dbReference type="EMBL" id="PAV07108.1"/>
    </source>
</evidence>
<dbReference type="EC" id="1.8.1.9" evidence="8"/>
<evidence type="ECO:0000313" key="10">
    <source>
        <dbReference type="Proteomes" id="UP000246004"/>
    </source>
</evidence>
<keyword evidence="1" id="KW-0285">Flavoprotein</keyword>
<dbReference type="GO" id="GO:0004791">
    <property type="term" value="F:thioredoxin-disulfide reductase (NADPH) activity"/>
    <property type="evidence" value="ECO:0007669"/>
    <property type="project" value="UniProtKB-EC"/>
</dbReference>
<keyword evidence="9" id="KW-1185">Reference proteome</keyword>
<keyword evidence="2" id="KW-0274">FAD</keyword>
<dbReference type="PROSITE" id="PS00573">
    <property type="entry name" value="PYRIDINE_REDOX_2"/>
    <property type="match status" value="1"/>
</dbReference>
<evidence type="ECO:0000256" key="1">
    <source>
        <dbReference type="ARBA" id="ARBA00022630"/>
    </source>
</evidence>
<comment type="caution">
    <text evidence="7">The sequence shown here is derived from an EMBL/GenBank/DDBJ whole genome shotgun (WGS) entry which is preliminary data.</text>
</comment>
<accession>A0A2A2HCN9</accession>
<evidence type="ECO:0000256" key="5">
    <source>
        <dbReference type="ARBA" id="ARBA00023284"/>
    </source>
</evidence>
<evidence type="ECO:0000313" key="9">
    <source>
        <dbReference type="Proteomes" id="UP000217528"/>
    </source>
</evidence>
<dbReference type="PRINTS" id="PR00368">
    <property type="entry name" value="FADPNR"/>
</dbReference>
<dbReference type="PANTHER" id="PTHR48105">
    <property type="entry name" value="THIOREDOXIN REDUCTASE 1-RELATED-RELATED"/>
    <property type="match status" value="1"/>
</dbReference>
<feature type="domain" description="FAD/NAD(P)-binding" evidence="6">
    <location>
        <begin position="2"/>
        <end position="292"/>
    </location>
</feature>
<dbReference type="InterPro" id="IPR023753">
    <property type="entry name" value="FAD/NAD-binding_dom"/>
</dbReference>
<evidence type="ECO:0000256" key="4">
    <source>
        <dbReference type="ARBA" id="ARBA00023157"/>
    </source>
</evidence>
<sequence length="305" mass="33013">MYDIIIIGAGPAGLTAAIYAGRAGLNALVIDKAQSGGTVNVAPLIENYPGVDKITGIELMKLITEQARQYAEIKEHTMVLDIHDNGDSTFSVDTGEEVLKSKFVILATGTEYRKLEIDDSDEDSDNYIGRGLSYCAVCDGTFFIGREVIIVGGGNSAATEALYLNRVGVKCSIVHRRDSLRCDGKLKEDIKEAGIKVYWNCEVKRINGENSIESVTLYNNKTHEETTIDVNGIFVAIGYVPHNELAKQCGVKCNEQGYVIVDEHMKTNIDGIFAVGDITGGIKQIIVSEAQGAIAVSTIDKDIIT</sequence>
<evidence type="ECO:0000313" key="8">
    <source>
        <dbReference type="EMBL" id="PWL09035.1"/>
    </source>
</evidence>
<dbReference type="Pfam" id="PF07992">
    <property type="entry name" value="Pyr_redox_2"/>
    <property type="match status" value="1"/>
</dbReference>
<dbReference type="RefSeq" id="WP_095608774.1">
    <property type="nucleotide sequence ID" value="NZ_LMVN01000021.1"/>
</dbReference>
<dbReference type="PRINTS" id="PR00469">
    <property type="entry name" value="PNDRDTASEII"/>
</dbReference>
<reference evidence="8 10" key="1">
    <citation type="submission" date="2016-04" db="EMBL/GenBank/DDBJ databases">
        <title>Genome sequence of Methanosphaera cuniculi DSM 4103.</title>
        <authorList>
            <person name="Poehlein A."/>
            <person name="Seedorf H."/>
            <person name="Daniel R."/>
        </authorList>
    </citation>
    <scope>NUCLEOTIDE SEQUENCE [LARGE SCALE GENOMIC DNA]</scope>
    <source>
        <strain evidence="8 10">DSM 4103</strain>
    </source>
</reference>
<evidence type="ECO:0000256" key="2">
    <source>
        <dbReference type="ARBA" id="ARBA00022827"/>
    </source>
</evidence>
<dbReference type="Proteomes" id="UP000246004">
    <property type="component" value="Unassembled WGS sequence"/>
</dbReference>
<dbReference type="AlphaFoldDB" id="A0A2A2HCN9"/>
<proteinExistence type="predicted"/>
<dbReference type="OrthoDB" id="27340at2157"/>
<keyword evidence="3 8" id="KW-0560">Oxidoreductase</keyword>
<keyword evidence="4" id="KW-1015">Disulfide bond</keyword>
<evidence type="ECO:0000259" key="6">
    <source>
        <dbReference type="Pfam" id="PF07992"/>
    </source>
</evidence>